<organism evidence="2 3">
    <name type="scientific">Crotalaria pallida</name>
    <name type="common">Smooth rattlebox</name>
    <name type="synonym">Crotalaria striata</name>
    <dbReference type="NCBI Taxonomy" id="3830"/>
    <lineage>
        <taxon>Eukaryota</taxon>
        <taxon>Viridiplantae</taxon>
        <taxon>Streptophyta</taxon>
        <taxon>Embryophyta</taxon>
        <taxon>Tracheophyta</taxon>
        <taxon>Spermatophyta</taxon>
        <taxon>Magnoliopsida</taxon>
        <taxon>eudicotyledons</taxon>
        <taxon>Gunneridae</taxon>
        <taxon>Pentapetalae</taxon>
        <taxon>rosids</taxon>
        <taxon>fabids</taxon>
        <taxon>Fabales</taxon>
        <taxon>Fabaceae</taxon>
        <taxon>Papilionoideae</taxon>
        <taxon>50 kb inversion clade</taxon>
        <taxon>genistoids sensu lato</taxon>
        <taxon>core genistoids</taxon>
        <taxon>Crotalarieae</taxon>
        <taxon>Crotalaria</taxon>
    </lineage>
</organism>
<proteinExistence type="predicted"/>
<name>A0AAN9FE18_CROPI</name>
<feature type="compositionally biased region" description="Basic and acidic residues" evidence="1">
    <location>
        <begin position="1"/>
        <end position="13"/>
    </location>
</feature>
<dbReference type="EMBL" id="JAYWIO010000003">
    <property type="protein sequence ID" value="KAK7273815.1"/>
    <property type="molecule type" value="Genomic_DNA"/>
</dbReference>
<keyword evidence="3" id="KW-1185">Reference proteome</keyword>
<gene>
    <name evidence="2" type="ORF">RIF29_14878</name>
</gene>
<evidence type="ECO:0000313" key="2">
    <source>
        <dbReference type="EMBL" id="KAK7273815.1"/>
    </source>
</evidence>
<feature type="compositionally biased region" description="Polar residues" evidence="1">
    <location>
        <begin position="22"/>
        <end position="38"/>
    </location>
</feature>
<evidence type="ECO:0000313" key="3">
    <source>
        <dbReference type="Proteomes" id="UP001372338"/>
    </source>
</evidence>
<comment type="caution">
    <text evidence="2">The sequence shown here is derived from an EMBL/GenBank/DDBJ whole genome shotgun (WGS) entry which is preliminary data.</text>
</comment>
<sequence>MAEGVEKGDKEEPVVMVESSAKEQTSQNEGTVVPNSVASLEGNKSPEAVNSEVQVVSNLQNKATGSGNDRQVEIDDEQALEQEAKLRMMEFRI</sequence>
<accession>A0AAN9FE18</accession>
<feature type="region of interest" description="Disordered" evidence="1">
    <location>
        <begin position="1"/>
        <end position="48"/>
    </location>
</feature>
<dbReference type="AlphaFoldDB" id="A0AAN9FE18"/>
<evidence type="ECO:0000256" key="1">
    <source>
        <dbReference type="SAM" id="MobiDB-lite"/>
    </source>
</evidence>
<reference evidence="2 3" key="1">
    <citation type="submission" date="2024-01" db="EMBL/GenBank/DDBJ databases">
        <title>The genomes of 5 underutilized Papilionoideae crops provide insights into root nodulation and disease resistanc.</title>
        <authorList>
            <person name="Yuan L."/>
        </authorList>
    </citation>
    <scope>NUCLEOTIDE SEQUENCE [LARGE SCALE GENOMIC DNA]</scope>
    <source>
        <strain evidence="2">ZHUSHIDOU_FW_LH</strain>
        <tissue evidence="2">Leaf</tissue>
    </source>
</reference>
<protein>
    <submittedName>
        <fullName evidence="2">Uncharacterized protein</fullName>
    </submittedName>
</protein>
<dbReference type="Proteomes" id="UP001372338">
    <property type="component" value="Unassembled WGS sequence"/>
</dbReference>